<feature type="non-terminal residue" evidence="1">
    <location>
        <position position="1"/>
    </location>
</feature>
<name>A0A382PFK9_9ZZZZ</name>
<gene>
    <name evidence="1" type="ORF">METZ01_LOCUS324501</name>
</gene>
<reference evidence="1" key="1">
    <citation type="submission" date="2018-05" db="EMBL/GenBank/DDBJ databases">
        <authorList>
            <person name="Lanie J.A."/>
            <person name="Ng W.-L."/>
            <person name="Kazmierczak K.M."/>
            <person name="Andrzejewski T.M."/>
            <person name="Davidsen T.M."/>
            <person name="Wayne K.J."/>
            <person name="Tettelin H."/>
            <person name="Glass J.I."/>
            <person name="Rusch D."/>
            <person name="Podicherti R."/>
            <person name="Tsui H.-C.T."/>
            <person name="Winkler M.E."/>
        </authorList>
    </citation>
    <scope>NUCLEOTIDE SEQUENCE</scope>
</reference>
<organism evidence="1">
    <name type="scientific">marine metagenome</name>
    <dbReference type="NCBI Taxonomy" id="408172"/>
    <lineage>
        <taxon>unclassified sequences</taxon>
        <taxon>metagenomes</taxon>
        <taxon>ecological metagenomes</taxon>
    </lineage>
</organism>
<dbReference type="EMBL" id="UINC01106761">
    <property type="protein sequence ID" value="SVC71647.1"/>
    <property type="molecule type" value="Genomic_DNA"/>
</dbReference>
<sequence length="35" mass="3826">VTTETYRAAVIGLGRMGSTFDDEIERGGSIFLPYC</sequence>
<dbReference type="AlphaFoldDB" id="A0A382PFK9"/>
<proteinExistence type="predicted"/>
<evidence type="ECO:0008006" key="2">
    <source>
        <dbReference type="Google" id="ProtNLM"/>
    </source>
</evidence>
<evidence type="ECO:0000313" key="1">
    <source>
        <dbReference type="EMBL" id="SVC71647.1"/>
    </source>
</evidence>
<protein>
    <recommendedName>
        <fullName evidence="2">Gfo/Idh/MocA-like oxidoreductase N-terminal domain-containing protein</fullName>
    </recommendedName>
</protein>
<accession>A0A382PFK9</accession>
<feature type="non-terminal residue" evidence="1">
    <location>
        <position position="35"/>
    </location>
</feature>